<accession>A0ABX5Q5C2</accession>
<dbReference type="PANTHER" id="PTHR35936">
    <property type="entry name" value="MEMBRANE-BOUND LYTIC MUREIN TRANSGLYCOSYLASE F"/>
    <property type="match status" value="1"/>
</dbReference>
<protein>
    <submittedName>
        <fullName evidence="5">Amino acid ABC transporter substrate-binding protein</fullName>
    </submittedName>
</protein>
<keyword evidence="1 2" id="KW-0732">Signal</keyword>
<dbReference type="PANTHER" id="PTHR35936:SF17">
    <property type="entry name" value="ARGININE-BINDING EXTRACELLULAR PROTEIN ARTP"/>
    <property type="match status" value="1"/>
</dbReference>
<keyword evidence="6" id="KW-1185">Reference proteome</keyword>
<dbReference type="Proteomes" id="UP000285882">
    <property type="component" value="Chromosome"/>
</dbReference>
<dbReference type="EMBL" id="CP025688">
    <property type="protein sequence ID" value="QAA21834.1"/>
    <property type="molecule type" value="Genomic_DNA"/>
</dbReference>
<dbReference type="SMART" id="SM00079">
    <property type="entry name" value="PBPe"/>
    <property type="match status" value="1"/>
</dbReference>
<dbReference type="RefSeq" id="WP_028976218.1">
    <property type="nucleotide sequence ID" value="NZ_CP025688.1"/>
</dbReference>
<evidence type="ECO:0000256" key="1">
    <source>
        <dbReference type="ARBA" id="ARBA00022729"/>
    </source>
</evidence>
<dbReference type="PROSITE" id="PS51257">
    <property type="entry name" value="PROKAR_LIPOPROTEIN"/>
    <property type="match status" value="1"/>
</dbReference>
<name>A0ABX5Q5C2_9BACL</name>
<evidence type="ECO:0000313" key="6">
    <source>
        <dbReference type="Proteomes" id="UP000285882"/>
    </source>
</evidence>
<dbReference type="CDD" id="cd13530">
    <property type="entry name" value="PBP2_peptides_like"/>
    <property type="match status" value="1"/>
</dbReference>
<dbReference type="InterPro" id="IPR001638">
    <property type="entry name" value="Solute-binding_3/MltF_N"/>
</dbReference>
<organism evidence="5 6">
    <name type="scientific">Sporolactobacillus terrae</name>
    <dbReference type="NCBI Taxonomy" id="269673"/>
    <lineage>
        <taxon>Bacteria</taxon>
        <taxon>Bacillati</taxon>
        <taxon>Bacillota</taxon>
        <taxon>Bacilli</taxon>
        <taxon>Bacillales</taxon>
        <taxon>Sporolactobacillaceae</taxon>
        <taxon>Sporolactobacillus</taxon>
    </lineage>
</organism>
<feature type="domain" description="Ionotropic glutamate receptor C-terminal" evidence="4">
    <location>
        <begin position="51"/>
        <end position="274"/>
    </location>
</feature>
<evidence type="ECO:0000256" key="2">
    <source>
        <dbReference type="SAM" id="SignalP"/>
    </source>
</evidence>
<dbReference type="Gene3D" id="3.40.190.10">
    <property type="entry name" value="Periplasmic binding protein-like II"/>
    <property type="match status" value="2"/>
</dbReference>
<feature type="signal peptide" evidence="2">
    <location>
        <begin position="1"/>
        <end position="20"/>
    </location>
</feature>
<feature type="chain" id="PRO_5046292098" evidence="2">
    <location>
        <begin position="21"/>
        <end position="285"/>
    </location>
</feature>
<reference evidence="5 6" key="1">
    <citation type="submission" date="2018-01" db="EMBL/GenBank/DDBJ databases">
        <title>Complete genome sequencing of Sporolactobacillus terrae DLG3.</title>
        <authorList>
            <person name="Nam Y.-D."/>
            <person name="Kang J."/>
            <person name="Chung W.-H."/>
        </authorList>
    </citation>
    <scope>NUCLEOTIDE SEQUENCE [LARGE SCALE GENOMIC DNA]</scope>
    <source>
        <strain evidence="5 6">DLG3</strain>
    </source>
</reference>
<evidence type="ECO:0000313" key="5">
    <source>
        <dbReference type="EMBL" id="QAA21834.1"/>
    </source>
</evidence>
<evidence type="ECO:0000259" key="3">
    <source>
        <dbReference type="SMART" id="SM00062"/>
    </source>
</evidence>
<dbReference type="Pfam" id="PF00497">
    <property type="entry name" value="SBP_bac_3"/>
    <property type="match status" value="1"/>
</dbReference>
<dbReference type="InterPro" id="IPR001320">
    <property type="entry name" value="Iontro_rcpt_C"/>
</dbReference>
<evidence type="ECO:0000259" key="4">
    <source>
        <dbReference type="SMART" id="SM00079"/>
    </source>
</evidence>
<dbReference type="SMART" id="SM00062">
    <property type="entry name" value="PBPb"/>
    <property type="match status" value="1"/>
</dbReference>
<proteinExistence type="predicted"/>
<gene>
    <name evidence="5" type="ORF">C0674_03930</name>
</gene>
<feature type="domain" description="Solute-binding protein family 3/N-terminal" evidence="3">
    <location>
        <begin position="51"/>
        <end position="277"/>
    </location>
</feature>
<sequence>MKRWLLSFLSLVLIVGVLSACGSNGSSSSGSKDSSSSKSSDTLAAAKKKGVLVVGSSNDAPFAFIDQKTKKFTGIDAEIIKEVARRLGIPKVEMKQTKFENLLLELNNKNIDLVTDAMYINPQREKIAKFTTVWYTEGEAFIIPKKSSIKSANDLKNKVIGAQKGTAFYDFANKMKKEGKIKQVNVFGSQSDLLLAANTGKIDALVTDGAVAAYSLKQDPSLNLKILDPYTPQAAGMIGAAARKSDTKLVNAINKQINNLKENGFIKKILKKYGMPDNYFVPVQD</sequence>
<dbReference type="SUPFAM" id="SSF53850">
    <property type="entry name" value="Periplasmic binding protein-like II"/>
    <property type="match status" value="1"/>
</dbReference>